<evidence type="ECO:0000313" key="1">
    <source>
        <dbReference type="EMBL" id="KAF5778168.1"/>
    </source>
</evidence>
<gene>
    <name evidence="2" type="ORF">HannXRQ_Chr12g0371901</name>
    <name evidence="1" type="ORF">HanXRQr2_Chr12g0544361</name>
</gene>
<keyword evidence="3" id="KW-1185">Reference proteome</keyword>
<proteinExistence type="predicted"/>
<organism evidence="2 3">
    <name type="scientific">Helianthus annuus</name>
    <name type="common">Common sunflower</name>
    <dbReference type="NCBI Taxonomy" id="4232"/>
    <lineage>
        <taxon>Eukaryota</taxon>
        <taxon>Viridiplantae</taxon>
        <taxon>Streptophyta</taxon>
        <taxon>Embryophyta</taxon>
        <taxon>Tracheophyta</taxon>
        <taxon>Spermatophyta</taxon>
        <taxon>Magnoliopsida</taxon>
        <taxon>eudicotyledons</taxon>
        <taxon>Gunneridae</taxon>
        <taxon>Pentapetalae</taxon>
        <taxon>asterids</taxon>
        <taxon>campanulids</taxon>
        <taxon>Asterales</taxon>
        <taxon>Asteraceae</taxon>
        <taxon>Asteroideae</taxon>
        <taxon>Heliantheae alliance</taxon>
        <taxon>Heliantheae</taxon>
        <taxon>Helianthus</taxon>
    </lineage>
</organism>
<dbReference type="Proteomes" id="UP000215914">
    <property type="component" value="Chromosome 12"/>
</dbReference>
<dbReference type="EMBL" id="MNCJ02000327">
    <property type="protein sequence ID" value="KAF5778168.1"/>
    <property type="molecule type" value="Genomic_DNA"/>
</dbReference>
<reference evidence="1 3" key="1">
    <citation type="journal article" date="2017" name="Nature">
        <title>The sunflower genome provides insights into oil metabolism, flowering and Asterid evolution.</title>
        <authorList>
            <person name="Badouin H."/>
            <person name="Gouzy J."/>
            <person name="Grassa C.J."/>
            <person name="Murat F."/>
            <person name="Staton S.E."/>
            <person name="Cottret L."/>
            <person name="Lelandais-Briere C."/>
            <person name="Owens G.L."/>
            <person name="Carrere S."/>
            <person name="Mayjonade B."/>
            <person name="Legrand L."/>
            <person name="Gill N."/>
            <person name="Kane N.C."/>
            <person name="Bowers J.E."/>
            <person name="Hubner S."/>
            <person name="Bellec A."/>
            <person name="Berard A."/>
            <person name="Berges H."/>
            <person name="Blanchet N."/>
            <person name="Boniface M.C."/>
            <person name="Brunel D."/>
            <person name="Catrice O."/>
            <person name="Chaidir N."/>
            <person name="Claudel C."/>
            <person name="Donnadieu C."/>
            <person name="Faraut T."/>
            <person name="Fievet G."/>
            <person name="Helmstetter N."/>
            <person name="King M."/>
            <person name="Knapp S.J."/>
            <person name="Lai Z."/>
            <person name="Le Paslier M.C."/>
            <person name="Lippi Y."/>
            <person name="Lorenzon L."/>
            <person name="Mandel J.R."/>
            <person name="Marage G."/>
            <person name="Marchand G."/>
            <person name="Marquand E."/>
            <person name="Bret-Mestries E."/>
            <person name="Morien E."/>
            <person name="Nambeesan S."/>
            <person name="Nguyen T."/>
            <person name="Pegot-Espagnet P."/>
            <person name="Pouilly N."/>
            <person name="Raftis F."/>
            <person name="Sallet E."/>
            <person name="Schiex T."/>
            <person name="Thomas J."/>
            <person name="Vandecasteele C."/>
            <person name="Vares D."/>
            <person name="Vear F."/>
            <person name="Vautrin S."/>
            <person name="Crespi M."/>
            <person name="Mangin B."/>
            <person name="Burke J.M."/>
            <person name="Salse J."/>
            <person name="Munos S."/>
            <person name="Vincourt P."/>
            <person name="Rieseberg L.H."/>
            <person name="Langlade N.B."/>
        </authorList>
    </citation>
    <scope>NUCLEOTIDE SEQUENCE [LARGE SCALE GENOMIC DNA]</scope>
    <source>
        <strain evidence="3">cv. SF193</strain>
        <tissue evidence="1">Leaves</tissue>
    </source>
</reference>
<accession>A0A251T468</accession>
<dbReference type="AlphaFoldDB" id="A0A251T468"/>
<name>A0A251T468_HELAN</name>
<evidence type="ECO:0000313" key="2">
    <source>
        <dbReference type="EMBL" id="OTG05286.1"/>
    </source>
</evidence>
<sequence>MWKRKKTSVEIDYYYMTKVMDTFYDQARSGKDVQVIPWGKFNIISESYRRT</sequence>
<dbReference type="Gramene" id="mRNA:HanXRQr2_Chr12g0544361">
    <property type="protein sequence ID" value="mRNA:HanXRQr2_Chr12g0544361"/>
    <property type="gene ID" value="HanXRQr2_Chr12g0544361"/>
</dbReference>
<reference evidence="2" key="2">
    <citation type="submission" date="2017-02" db="EMBL/GenBank/DDBJ databases">
        <title>Sunflower complete genome.</title>
        <authorList>
            <person name="Langlade N."/>
            <person name="Munos S."/>
        </authorList>
    </citation>
    <scope>NUCLEOTIDE SEQUENCE [LARGE SCALE GENOMIC DNA]</scope>
    <source>
        <tissue evidence="2">Leaves</tissue>
    </source>
</reference>
<evidence type="ECO:0000313" key="3">
    <source>
        <dbReference type="Proteomes" id="UP000215914"/>
    </source>
</evidence>
<dbReference type="InParanoid" id="A0A251T468"/>
<reference evidence="1" key="3">
    <citation type="submission" date="2020-06" db="EMBL/GenBank/DDBJ databases">
        <title>Helianthus annuus Genome sequencing and assembly Release 2.</title>
        <authorList>
            <person name="Gouzy J."/>
            <person name="Langlade N."/>
            <person name="Munos S."/>
        </authorList>
    </citation>
    <scope>NUCLEOTIDE SEQUENCE</scope>
    <source>
        <tissue evidence="1">Leaves</tissue>
    </source>
</reference>
<protein>
    <submittedName>
        <fullName evidence="2">Uncharacterized protein</fullName>
    </submittedName>
</protein>
<dbReference type="EMBL" id="CM007901">
    <property type="protein sequence ID" value="OTG05286.1"/>
    <property type="molecule type" value="Genomic_DNA"/>
</dbReference>